<organism evidence="1 2">
    <name type="scientific">Aspergillus sclerotialis</name>
    <dbReference type="NCBI Taxonomy" id="2070753"/>
    <lineage>
        <taxon>Eukaryota</taxon>
        <taxon>Fungi</taxon>
        <taxon>Dikarya</taxon>
        <taxon>Ascomycota</taxon>
        <taxon>Pezizomycotina</taxon>
        <taxon>Eurotiomycetes</taxon>
        <taxon>Eurotiomycetidae</taxon>
        <taxon>Eurotiales</taxon>
        <taxon>Aspergillaceae</taxon>
        <taxon>Aspergillus</taxon>
        <taxon>Aspergillus subgen. Polypaecilum</taxon>
    </lineage>
</organism>
<dbReference type="EMBL" id="MVGC01000134">
    <property type="protein sequence ID" value="RJE23141.1"/>
    <property type="molecule type" value="Genomic_DNA"/>
</dbReference>
<comment type="caution">
    <text evidence="1">The sequence shown here is derived from an EMBL/GenBank/DDBJ whole genome shotgun (WGS) entry which is preliminary data.</text>
</comment>
<keyword evidence="2" id="KW-1185">Reference proteome</keyword>
<evidence type="ECO:0000313" key="2">
    <source>
        <dbReference type="Proteomes" id="UP000266188"/>
    </source>
</evidence>
<sequence length="93" mass="9935">MSRFHGPDGNDDDVAVGARASGVNTVALICSLKGKSSIRWNQTGFVAFSSAESAGRPDQVGYCFDSWPWPILLDLAIIIDTQSPRGEAVLPKV</sequence>
<proteinExistence type="predicted"/>
<reference evidence="2" key="1">
    <citation type="submission" date="2017-02" db="EMBL/GenBank/DDBJ databases">
        <authorList>
            <person name="Tafer H."/>
            <person name="Lopandic K."/>
        </authorList>
    </citation>
    <scope>NUCLEOTIDE SEQUENCE [LARGE SCALE GENOMIC DNA]</scope>
    <source>
        <strain evidence="2">CBS 366.77</strain>
    </source>
</reference>
<dbReference type="AlphaFoldDB" id="A0A3A3A1E2"/>
<gene>
    <name evidence="1" type="ORF">PHISCL_04542</name>
</gene>
<dbReference type="Proteomes" id="UP000266188">
    <property type="component" value="Unassembled WGS sequence"/>
</dbReference>
<protein>
    <submittedName>
        <fullName evidence="1">Uncharacterized protein</fullName>
    </submittedName>
</protein>
<accession>A0A3A3A1E2</accession>
<name>A0A3A3A1E2_9EURO</name>
<evidence type="ECO:0000313" key="1">
    <source>
        <dbReference type="EMBL" id="RJE23141.1"/>
    </source>
</evidence>